<organism evidence="1 2">
    <name type="scientific">Sphingobium terrigena</name>
    <dbReference type="NCBI Taxonomy" id="2304063"/>
    <lineage>
        <taxon>Bacteria</taxon>
        <taxon>Pseudomonadati</taxon>
        <taxon>Pseudomonadota</taxon>
        <taxon>Alphaproteobacteria</taxon>
        <taxon>Sphingomonadales</taxon>
        <taxon>Sphingomonadaceae</taxon>
        <taxon>Sphingobium</taxon>
    </lineage>
</organism>
<evidence type="ECO:0000313" key="1">
    <source>
        <dbReference type="EMBL" id="RJG52409.1"/>
    </source>
</evidence>
<reference evidence="1 2" key="1">
    <citation type="submission" date="2018-08" db="EMBL/GenBank/DDBJ databases">
        <title>Sphingobium sp. EO9.</title>
        <authorList>
            <person name="Park Y."/>
            <person name="Kim K.H."/>
            <person name="Jeon C.O."/>
        </authorList>
    </citation>
    <scope>NUCLEOTIDE SEQUENCE [LARGE SCALE GENOMIC DNA]</scope>
    <source>
        <strain evidence="1 2">EO9</strain>
    </source>
</reference>
<evidence type="ECO:0000313" key="2">
    <source>
        <dbReference type="Proteomes" id="UP000283469"/>
    </source>
</evidence>
<keyword evidence="2" id="KW-1185">Reference proteome</keyword>
<proteinExistence type="predicted"/>
<comment type="caution">
    <text evidence="1">The sequence shown here is derived from an EMBL/GenBank/DDBJ whole genome shotgun (WGS) entry which is preliminary data.</text>
</comment>
<dbReference type="AlphaFoldDB" id="A0A418YMK6"/>
<dbReference type="EMBL" id="QVRA01000027">
    <property type="protein sequence ID" value="RJG52409.1"/>
    <property type="molecule type" value="Genomic_DNA"/>
</dbReference>
<protein>
    <submittedName>
        <fullName evidence="1">Uncharacterized protein</fullName>
    </submittedName>
</protein>
<accession>A0A418YMK6</accession>
<dbReference type="Proteomes" id="UP000283469">
    <property type="component" value="Unassembled WGS sequence"/>
</dbReference>
<dbReference type="OrthoDB" id="7470709at2"/>
<name>A0A418YMK6_9SPHN</name>
<dbReference type="RefSeq" id="WP_119749576.1">
    <property type="nucleotide sequence ID" value="NZ_QVRA01000027.1"/>
</dbReference>
<gene>
    <name evidence="1" type="ORF">D0Z70_20145</name>
</gene>
<sequence>MSTTEPHLDRFVEPNDPDYPAAQIRGFALIRQIEEQVRRADHYAGCYTGYTDPVTHDLVITGECDADYDEATTKAHDLGWIAATSNAYLILKAQGRTDETAQIVYNAHHNIFLSNPEPPCPGE</sequence>